<dbReference type="AlphaFoldDB" id="G9XA46"/>
<gene>
    <name evidence="1" type="ORF">HMPREF9628_00137</name>
</gene>
<dbReference type="RefSeq" id="WP_009528437.1">
    <property type="nucleotide sequence ID" value="NZ_JH414596.1"/>
</dbReference>
<organism evidence="1 2">
    <name type="scientific">Peptoanaerobacter stomatis</name>
    <dbReference type="NCBI Taxonomy" id="796937"/>
    <lineage>
        <taxon>Bacteria</taxon>
        <taxon>Bacillati</taxon>
        <taxon>Bacillota</taxon>
        <taxon>Clostridia</taxon>
        <taxon>Peptostreptococcales</taxon>
        <taxon>Filifactoraceae</taxon>
        <taxon>Peptoanaerobacter</taxon>
    </lineage>
</organism>
<evidence type="ECO:0000313" key="2">
    <source>
        <dbReference type="Proteomes" id="UP000003379"/>
    </source>
</evidence>
<dbReference type="Proteomes" id="UP000003379">
    <property type="component" value="Unassembled WGS sequence"/>
</dbReference>
<dbReference type="EMBL" id="AFZG01000001">
    <property type="protein sequence ID" value="EHL20292.1"/>
    <property type="molecule type" value="Genomic_DNA"/>
</dbReference>
<protein>
    <submittedName>
        <fullName evidence="1">Uncharacterized protein</fullName>
    </submittedName>
</protein>
<proteinExistence type="predicted"/>
<sequence length="127" mass="15023">MKKKLFIISAIIIGILLGLYFSADSINSIMLPEYKLKDIEANEEAKLYKFWIIIDKDINEKDVERLGKQAIISLKEKNYEINTVIVFIYKDNKLYARVNFEKDEKDLISGKNRKYKDLYYTVDLENK</sequence>
<comment type="caution">
    <text evidence="1">The sequence shown here is derived from an EMBL/GenBank/DDBJ whole genome shotgun (WGS) entry which is preliminary data.</text>
</comment>
<dbReference type="HOGENOM" id="CLU_1968467_0_0_9"/>
<name>G9XA46_9FIRM</name>
<accession>G9XA46</accession>
<reference evidence="1 2" key="1">
    <citation type="submission" date="2011-08" db="EMBL/GenBank/DDBJ databases">
        <title>The Genome Sequence of Eubacteriaceae bacterium CM5.</title>
        <authorList>
            <consortium name="The Broad Institute Genome Sequencing Platform"/>
            <person name="Earl A."/>
            <person name="Ward D."/>
            <person name="Feldgarden M."/>
            <person name="Gevers D."/>
            <person name="Sizova M."/>
            <person name="Hazen A."/>
            <person name="Epstein S."/>
            <person name="Young S.K."/>
            <person name="Zeng Q."/>
            <person name="Gargeya S."/>
            <person name="Fitzgerald M."/>
            <person name="Haas B."/>
            <person name="Abouelleil A."/>
            <person name="Alvarado L."/>
            <person name="Arachchi H.M."/>
            <person name="Berlin A."/>
            <person name="Brown A."/>
            <person name="Chapman S.B."/>
            <person name="Chen Z."/>
            <person name="Dunbar C."/>
            <person name="Freedman E."/>
            <person name="Gearin G."/>
            <person name="Gellesch M."/>
            <person name="Goldberg J."/>
            <person name="Griggs A."/>
            <person name="Gujja S."/>
            <person name="Heiman D."/>
            <person name="Howarth C."/>
            <person name="Larson L."/>
            <person name="Lui A."/>
            <person name="MacDonald P.J.P."/>
            <person name="Montmayeur A."/>
            <person name="Murphy C."/>
            <person name="Neiman D."/>
            <person name="Pearson M."/>
            <person name="Priest M."/>
            <person name="Roberts A."/>
            <person name="Saif S."/>
            <person name="Shea T."/>
            <person name="Shenoy N."/>
            <person name="Sisk P."/>
            <person name="Stolte C."/>
            <person name="Sykes S."/>
            <person name="Wortman J."/>
            <person name="Nusbaum C."/>
            <person name="Birren B."/>
        </authorList>
    </citation>
    <scope>NUCLEOTIDE SEQUENCE [LARGE SCALE GENOMIC DNA]</scope>
    <source>
        <strain evidence="1 2">CM5</strain>
    </source>
</reference>
<evidence type="ECO:0000313" key="1">
    <source>
        <dbReference type="EMBL" id="EHL20292.1"/>
    </source>
</evidence>